<dbReference type="InterPro" id="IPR013216">
    <property type="entry name" value="Methyltransf_11"/>
</dbReference>
<dbReference type="Pfam" id="PF08241">
    <property type="entry name" value="Methyltransf_11"/>
    <property type="match status" value="1"/>
</dbReference>
<name>A0A4R6J9N1_9ACTN</name>
<dbReference type="EMBL" id="SNWR01000002">
    <property type="protein sequence ID" value="TDO31927.1"/>
    <property type="molecule type" value="Genomic_DNA"/>
</dbReference>
<feature type="domain" description="Methyltransferase type 11" evidence="4">
    <location>
        <begin position="51"/>
        <end position="139"/>
    </location>
</feature>
<accession>A0A4R6J9N1</accession>
<sequence>MCLIVKVVDMSDRAAHASSFGPAAEIYERGRPSYPAAALDWLLPAGTPRVVDLGAGTGKLTRQIRDRGLSVTAVEPSEGMIAQLKRSVPDVAALLGSAESIPLPDGSADAVLVAQAWHWMDPERAAPEIGRVLTPGGRLGLLWNLRDERSNWVRRLGEIIGSQESDRETAVGAPFGPLEITHFEWTETIGPERLIDMVASRSHVILLDPGDRAALLSEVRRLMATHPDLVGRTEFELPYITECVRTTVRP</sequence>
<organism evidence="5 6">
    <name type="scientific">Paractinoplanes brasiliensis</name>
    <dbReference type="NCBI Taxonomy" id="52695"/>
    <lineage>
        <taxon>Bacteria</taxon>
        <taxon>Bacillati</taxon>
        <taxon>Actinomycetota</taxon>
        <taxon>Actinomycetes</taxon>
        <taxon>Micromonosporales</taxon>
        <taxon>Micromonosporaceae</taxon>
        <taxon>Paractinoplanes</taxon>
    </lineage>
</organism>
<reference evidence="5 6" key="1">
    <citation type="submission" date="2019-03" db="EMBL/GenBank/DDBJ databases">
        <title>Sequencing the genomes of 1000 actinobacteria strains.</title>
        <authorList>
            <person name="Klenk H.-P."/>
        </authorList>
    </citation>
    <scope>NUCLEOTIDE SEQUENCE [LARGE SCALE GENOMIC DNA]</scope>
    <source>
        <strain evidence="5 6">DSM 43805</strain>
    </source>
</reference>
<evidence type="ECO:0000256" key="1">
    <source>
        <dbReference type="ARBA" id="ARBA00008361"/>
    </source>
</evidence>
<keyword evidence="2 5" id="KW-0489">Methyltransferase</keyword>
<dbReference type="SUPFAM" id="SSF53335">
    <property type="entry name" value="S-adenosyl-L-methionine-dependent methyltransferases"/>
    <property type="match status" value="1"/>
</dbReference>
<dbReference type="InterPro" id="IPR051052">
    <property type="entry name" value="Diverse_substrate_MTase"/>
</dbReference>
<evidence type="ECO:0000313" key="5">
    <source>
        <dbReference type="EMBL" id="TDO31927.1"/>
    </source>
</evidence>
<dbReference type="GO" id="GO:0032259">
    <property type="term" value="P:methylation"/>
    <property type="evidence" value="ECO:0007669"/>
    <property type="project" value="UniProtKB-KW"/>
</dbReference>
<dbReference type="Proteomes" id="UP000294901">
    <property type="component" value="Unassembled WGS sequence"/>
</dbReference>
<comment type="caution">
    <text evidence="5">The sequence shown here is derived from an EMBL/GenBank/DDBJ whole genome shotgun (WGS) entry which is preliminary data.</text>
</comment>
<dbReference type="PANTHER" id="PTHR44942:SF4">
    <property type="entry name" value="METHYLTRANSFERASE TYPE 11 DOMAIN-CONTAINING PROTEIN"/>
    <property type="match status" value="1"/>
</dbReference>
<protein>
    <submittedName>
        <fullName evidence="5">Methyltransferase family protein</fullName>
    </submittedName>
</protein>
<dbReference type="GO" id="GO:0008757">
    <property type="term" value="F:S-adenosylmethionine-dependent methyltransferase activity"/>
    <property type="evidence" value="ECO:0007669"/>
    <property type="project" value="InterPro"/>
</dbReference>
<comment type="similarity">
    <text evidence="1">Belongs to the methyltransferase superfamily.</text>
</comment>
<evidence type="ECO:0000313" key="6">
    <source>
        <dbReference type="Proteomes" id="UP000294901"/>
    </source>
</evidence>
<dbReference type="PANTHER" id="PTHR44942">
    <property type="entry name" value="METHYLTRANSF_11 DOMAIN-CONTAINING PROTEIN"/>
    <property type="match status" value="1"/>
</dbReference>
<dbReference type="CDD" id="cd02440">
    <property type="entry name" value="AdoMet_MTases"/>
    <property type="match status" value="1"/>
</dbReference>
<dbReference type="AlphaFoldDB" id="A0A4R6J9N1"/>
<dbReference type="InterPro" id="IPR029063">
    <property type="entry name" value="SAM-dependent_MTases_sf"/>
</dbReference>
<gene>
    <name evidence="5" type="ORF">C8E87_7366</name>
</gene>
<keyword evidence="3 5" id="KW-0808">Transferase</keyword>
<dbReference type="Gene3D" id="3.40.50.150">
    <property type="entry name" value="Vaccinia Virus protein VP39"/>
    <property type="match status" value="1"/>
</dbReference>
<evidence type="ECO:0000259" key="4">
    <source>
        <dbReference type="Pfam" id="PF08241"/>
    </source>
</evidence>
<evidence type="ECO:0000256" key="2">
    <source>
        <dbReference type="ARBA" id="ARBA00022603"/>
    </source>
</evidence>
<proteinExistence type="inferred from homology"/>
<evidence type="ECO:0000256" key="3">
    <source>
        <dbReference type="ARBA" id="ARBA00022679"/>
    </source>
</evidence>
<keyword evidence="6" id="KW-1185">Reference proteome</keyword>